<dbReference type="Gene3D" id="1.10.630.10">
    <property type="entry name" value="Cytochrome P450"/>
    <property type="match status" value="1"/>
</dbReference>
<keyword evidence="9" id="KW-0999">Mitochondrion inner membrane</keyword>
<dbReference type="SUPFAM" id="SSF48264">
    <property type="entry name" value="Cytochrome P450"/>
    <property type="match status" value="1"/>
</dbReference>
<comment type="subcellular location">
    <subcellularLocation>
        <location evidence="4">Endoplasmic reticulum membrane</location>
        <topology evidence="4">Multi-pass membrane protein</topology>
    </subcellularLocation>
    <subcellularLocation>
        <location evidence="2">Microsome membrane</location>
        <topology evidence="2">Multi-pass membrane protein</topology>
    </subcellularLocation>
    <subcellularLocation>
        <location evidence="3">Mitochondrion inner membrane</location>
        <topology evidence="3">Multi-pass membrane protein</topology>
    </subcellularLocation>
</comment>
<dbReference type="FunCoup" id="H2YMP3">
    <property type="interactions" value="5"/>
</dbReference>
<dbReference type="GO" id="GO:0102033">
    <property type="term" value="F:long-chain fatty acid omega-hydroxylase activity"/>
    <property type="evidence" value="ECO:0007669"/>
    <property type="project" value="UniProtKB-EC"/>
</dbReference>
<comment type="cofactor">
    <cofactor evidence="1 27">
        <name>heme</name>
        <dbReference type="ChEBI" id="CHEBI:30413"/>
    </cofactor>
</comment>
<protein>
    <recommendedName>
        <fullName evidence="25">Cytochrome P450 2U1</fullName>
        <ecNumber evidence="24">1.14.14.80</ecNumber>
    </recommendedName>
    <alternativeName>
        <fullName evidence="26">Long-chain fatty acid omega-monooxygenase</fullName>
    </alternativeName>
</protein>
<evidence type="ECO:0000256" key="2">
    <source>
        <dbReference type="ARBA" id="ARBA00004154"/>
    </source>
</evidence>
<dbReference type="InterPro" id="IPR036396">
    <property type="entry name" value="Cyt_P450_sf"/>
</dbReference>
<evidence type="ECO:0000313" key="31">
    <source>
        <dbReference type="Proteomes" id="UP000007875"/>
    </source>
</evidence>
<dbReference type="GO" id="GO:0006805">
    <property type="term" value="P:xenobiotic metabolic process"/>
    <property type="evidence" value="ECO:0007669"/>
    <property type="project" value="TreeGrafter"/>
</dbReference>
<dbReference type="InterPro" id="IPR002401">
    <property type="entry name" value="Cyt_P450_E_grp-I"/>
</dbReference>
<keyword evidence="15 28" id="KW-0503">Monooxygenase</keyword>
<keyword evidence="10" id="KW-0256">Endoplasmic reticulum</keyword>
<keyword evidence="18 29" id="KW-0472">Membrane</keyword>
<evidence type="ECO:0000256" key="21">
    <source>
        <dbReference type="ARBA" id="ARBA00052159"/>
    </source>
</evidence>
<dbReference type="PRINTS" id="PR00463">
    <property type="entry name" value="EP450I"/>
</dbReference>
<keyword evidence="14 27" id="KW-0408">Iron</keyword>
<evidence type="ECO:0000256" key="23">
    <source>
        <dbReference type="ARBA" id="ARBA00058812"/>
    </source>
</evidence>
<evidence type="ECO:0000256" key="14">
    <source>
        <dbReference type="ARBA" id="ARBA00023004"/>
    </source>
</evidence>
<evidence type="ECO:0000256" key="25">
    <source>
        <dbReference type="ARBA" id="ARBA00067282"/>
    </source>
</evidence>
<dbReference type="InParanoid" id="H2YMP3"/>
<organism evidence="30 31">
    <name type="scientific">Ciona savignyi</name>
    <name type="common">Pacific transparent sea squirt</name>
    <dbReference type="NCBI Taxonomy" id="51511"/>
    <lineage>
        <taxon>Eukaryota</taxon>
        <taxon>Metazoa</taxon>
        <taxon>Chordata</taxon>
        <taxon>Tunicata</taxon>
        <taxon>Ascidiacea</taxon>
        <taxon>Phlebobranchia</taxon>
        <taxon>Cionidae</taxon>
        <taxon>Ciona</taxon>
    </lineage>
</organism>
<dbReference type="EC" id="1.14.14.80" evidence="24"/>
<evidence type="ECO:0000256" key="9">
    <source>
        <dbReference type="ARBA" id="ARBA00022792"/>
    </source>
</evidence>
<evidence type="ECO:0000256" key="10">
    <source>
        <dbReference type="ARBA" id="ARBA00022824"/>
    </source>
</evidence>
<evidence type="ECO:0000256" key="16">
    <source>
        <dbReference type="ARBA" id="ARBA00023098"/>
    </source>
</evidence>
<keyword evidence="17" id="KW-0496">Mitochondrion</keyword>
<keyword evidence="13 28" id="KW-0560">Oxidoreductase</keyword>
<dbReference type="Pfam" id="PF00067">
    <property type="entry name" value="p450"/>
    <property type="match status" value="1"/>
</dbReference>
<dbReference type="InterPro" id="IPR017972">
    <property type="entry name" value="Cyt_P450_CS"/>
</dbReference>
<dbReference type="FunFam" id="1.10.630.10:FF:000017">
    <property type="entry name" value="cytochrome P450 2U1 isoform X1"/>
    <property type="match status" value="1"/>
</dbReference>
<evidence type="ECO:0000256" key="8">
    <source>
        <dbReference type="ARBA" id="ARBA00022723"/>
    </source>
</evidence>
<name>H2YMP3_CIOSA</name>
<evidence type="ECO:0000256" key="26">
    <source>
        <dbReference type="ARBA" id="ARBA00079181"/>
    </source>
</evidence>
<evidence type="ECO:0000256" key="18">
    <source>
        <dbReference type="ARBA" id="ARBA00023136"/>
    </source>
</evidence>
<dbReference type="PROSITE" id="PS00086">
    <property type="entry name" value="CYTOCHROME_P450"/>
    <property type="match status" value="1"/>
</dbReference>
<evidence type="ECO:0000256" key="27">
    <source>
        <dbReference type="PIRSR" id="PIRSR602401-1"/>
    </source>
</evidence>
<feature type="binding site" description="axial binding residue" evidence="27">
    <location>
        <position position="452"/>
    </location>
    <ligand>
        <name>heme</name>
        <dbReference type="ChEBI" id="CHEBI:30413"/>
    </ligand>
    <ligandPart>
        <name>Fe</name>
        <dbReference type="ChEBI" id="CHEBI:18248"/>
    </ligandPart>
</feature>
<evidence type="ECO:0000256" key="12">
    <source>
        <dbReference type="ARBA" id="ARBA00022989"/>
    </source>
</evidence>
<keyword evidence="11" id="KW-0492">Microsome</keyword>
<dbReference type="InterPro" id="IPR050182">
    <property type="entry name" value="Cytochrome_P450_fam2"/>
</dbReference>
<keyword evidence="8 27" id="KW-0479">Metal-binding</keyword>
<dbReference type="GO" id="GO:0008395">
    <property type="term" value="F:steroid hydroxylase activity"/>
    <property type="evidence" value="ECO:0007669"/>
    <property type="project" value="TreeGrafter"/>
</dbReference>
<dbReference type="GO" id="GO:0006082">
    <property type="term" value="P:organic acid metabolic process"/>
    <property type="evidence" value="ECO:0007669"/>
    <property type="project" value="TreeGrafter"/>
</dbReference>
<evidence type="ECO:0000256" key="5">
    <source>
        <dbReference type="ARBA" id="ARBA00010617"/>
    </source>
</evidence>
<dbReference type="InterPro" id="IPR001128">
    <property type="entry name" value="Cyt_P450"/>
</dbReference>
<evidence type="ECO:0000256" key="13">
    <source>
        <dbReference type="ARBA" id="ARBA00023002"/>
    </source>
</evidence>
<keyword evidence="12 29" id="KW-1133">Transmembrane helix</keyword>
<dbReference type="GO" id="GO:0005789">
    <property type="term" value="C:endoplasmic reticulum membrane"/>
    <property type="evidence" value="ECO:0007669"/>
    <property type="project" value="UniProtKB-SubCell"/>
</dbReference>
<evidence type="ECO:0000256" key="15">
    <source>
        <dbReference type="ARBA" id="ARBA00023033"/>
    </source>
</evidence>
<dbReference type="GO" id="GO:0006629">
    <property type="term" value="P:lipid metabolic process"/>
    <property type="evidence" value="ECO:0007669"/>
    <property type="project" value="UniProtKB-KW"/>
</dbReference>
<comment type="catalytic activity">
    <reaction evidence="20">
        <text>(5Z,8Z,11Z,14Z)-eicosatetraenoate + reduced [NADPH--hemoprotein reductase] + O2 = 20-hydroxy-(5Z,8Z,11Z,14Z)-eicosatetraenoate + oxidized [NADPH--hemoprotein reductase] + H2O + H(+)</text>
        <dbReference type="Rhea" id="RHEA:39755"/>
        <dbReference type="Rhea" id="RHEA-COMP:11964"/>
        <dbReference type="Rhea" id="RHEA-COMP:11965"/>
        <dbReference type="ChEBI" id="CHEBI:15377"/>
        <dbReference type="ChEBI" id="CHEBI:15378"/>
        <dbReference type="ChEBI" id="CHEBI:15379"/>
        <dbReference type="ChEBI" id="CHEBI:32395"/>
        <dbReference type="ChEBI" id="CHEBI:57618"/>
        <dbReference type="ChEBI" id="CHEBI:58210"/>
        <dbReference type="ChEBI" id="CHEBI:76624"/>
    </reaction>
    <physiologicalReaction direction="left-to-right" evidence="20">
        <dbReference type="Rhea" id="RHEA:39756"/>
    </physiologicalReaction>
</comment>
<comment type="catalytic activity">
    <reaction evidence="22">
        <text>an omega-methyl-long-chain fatty acid + reduced [NADPH--hemoprotein reductase] + O2 = an omega-hydroxy-long-chain fatty acid + oxidized [NADPH--hemoprotein reductase] + H2O + H(+)</text>
        <dbReference type="Rhea" id="RHEA:56748"/>
        <dbReference type="Rhea" id="RHEA-COMP:11964"/>
        <dbReference type="Rhea" id="RHEA-COMP:11965"/>
        <dbReference type="ChEBI" id="CHEBI:15377"/>
        <dbReference type="ChEBI" id="CHEBI:15378"/>
        <dbReference type="ChEBI" id="CHEBI:15379"/>
        <dbReference type="ChEBI" id="CHEBI:57618"/>
        <dbReference type="ChEBI" id="CHEBI:58210"/>
        <dbReference type="ChEBI" id="CHEBI:140991"/>
        <dbReference type="ChEBI" id="CHEBI:140992"/>
        <dbReference type="EC" id="1.14.14.80"/>
    </reaction>
    <physiologicalReaction direction="left-to-right" evidence="22">
        <dbReference type="Rhea" id="RHEA:56749"/>
    </physiologicalReaction>
</comment>
<dbReference type="GO" id="GO:0005506">
    <property type="term" value="F:iron ion binding"/>
    <property type="evidence" value="ECO:0007669"/>
    <property type="project" value="InterPro"/>
</dbReference>
<evidence type="ECO:0000256" key="29">
    <source>
        <dbReference type="SAM" id="Phobius"/>
    </source>
</evidence>
<evidence type="ECO:0000256" key="20">
    <source>
        <dbReference type="ARBA" id="ARBA00051320"/>
    </source>
</evidence>
<dbReference type="GeneTree" id="ENSGT00940000160689"/>
<comment type="catalytic activity">
    <reaction evidence="21">
        <text>N-[(5Z,8Z,11Z,14Z)-eicosatetraenoyl]-serotonin + reduced [NADPH--hemoprotein reductase] + O2 = 2-oxo-N-[(5Z,8Z,11Z,14Z)-eicosatetraenoyl]-serotonin + oxidized [NADPH--hemoprotein reductase] + H2O + H(+)</text>
        <dbReference type="Rhea" id="RHEA:50296"/>
        <dbReference type="Rhea" id="RHEA-COMP:11964"/>
        <dbReference type="Rhea" id="RHEA-COMP:11965"/>
        <dbReference type="ChEBI" id="CHEBI:15377"/>
        <dbReference type="ChEBI" id="CHEBI:15378"/>
        <dbReference type="ChEBI" id="CHEBI:15379"/>
        <dbReference type="ChEBI" id="CHEBI:57618"/>
        <dbReference type="ChEBI" id="CHEBI:58210"/>
        <dbReference type="ChEBI" id="CHEBI:132255"/>
        <dbReference type="ChEBI" id="CHEBI:132256"/>
    </reaction>
    <physiologicalReaction direction="left-to-right" evidence="21">
        <dbReference type="Rhea" id="RHEA:50297"/>
    </physiologicalReaction>
</comment>
<evidence type="ECO:0000256" key="19">
    <source>
        <dbReference type="ARBA" id="ARBA00049206"/>
    </source>
</evidence>
<evidence type="ECO:0000256" key="24">
    <source>
        <dbReference type="ARBA" id="ARBA00066560"/>
    </source>
</evidence>
<reference evidence="31" key="1">
    <citation type="submission" date="2003-08" db="EMBL/GenBank/DDBJ databases">
        <authorList>
            <person name="Birren B."/>
            <person name="Nusbaum C."/>
            <person name="Abebe A."/>
            <person name="Abouelleil A."/>
            <person name="Adekoya E."/>
            <person name="Ait-zahra M."/>
            <person name="Allen N."/>
            <person name="Allen T."/>
            <person name="An P."/>
            <person name="Anderson M."/>
            <person name="Anderson S."/>
            <person name="Arachchi H."/>
            <person name="Armbruster J."/>
            <person name="Bachantsang P."/>
            <person name="Baldwin J."/>
            <person name="Barry A."/>
            <person name="Bayul T."/>
            <person name="Blitshsteyn B."/>
            <person name="Bloom T."/>
            <person name="Blye J."/>
            <person name="Boguslavskiy L."/>
            <person name="Borowsky M."/>
            <person name="Boukhgalter B."/>
            <person name="Brunache A."/>
            <person name="Butler J."/>
            <person name="Calixte N."/>
            <person name="Calvo S."/>
            <person name="Camarata J."/>
            <person name="Campo K."/>
            <person name="Chang J."/>
            <person name="Cheshatsang Y."/>
            <person name="Citroen M."/>
            <person name="Collymore A."/>
            <person name="Considine T."/>
            <person name="Cook A."/>
            <person name="Cooke P."/>
            <person name="Corum B."/>
            <person name="Cuomo C."/>
            <person name="David R."/>
            <person name="Dawoe T."/>
            <person name="Degray S."/>
            <person name="Dodge S."/>
            <person name="Dooley K."/>
            <person name="Dorje P."/>
            <person name="Dorjee K."/>
            <person name="Dorris L."/>
            <person name="Duffey N."/>
            <person name="Dupes A."/>
            <person name="Elkins T."/>
            <person name="Engels R."/>
            <person name="Erickson J."/>
            <person name="Farina A."/>
            <person name="Faro S."/>
            <person name="Ferreira P."/>
            <person name="Fischer H."/>
            <person name="Fitzgerald M."/>
            <person name="Foley K."/>
            <person name="Gage D."/>
            <person name="Galagan J."/>
            <person name="Gearin G."/>
            <person name="Gnerre S."/>
            <person name="Gnirke A."/>
            <person name="Goyette A."/>
            <person name="Graham J."/>
            <person name="Grandbois E."/>
            <person name="Gyaltsen K."/>
            <person name="Hafez N."/>
            <person name="Hagopian D."/>
            <person name="Hagos B."/>
            <person name="Hall J."/>
            <person name="Hatcher B."/>
            <person name="Heller A."/>
            <person name="Higgins H."/>
            <person name="Honan T."/>
            <person name="Horn A."/>
            <person name="Houde N."/>
            <person name="Hughes L."/>
            <person name="Hulme W."/>
            <person name="Husby E."/>
            <person name="Iliev I."/>
            <person name="Jaffe D."/>
            <person name="Jones C."/>
            <person name="Kamal M."/>
            <person name="Kamat A."/>
            <person name="Kamvysselis M."/>
            <person name="Karlsson E."/>
            <person name="Kells C."/>
            <person name="Kieu A."/>
            <person name="Kisner P."/>
            <person name="Kodira C."/>
            <person name="Kulbokas E."/>
            <person name="Labutti K."/>
            <person name="Lama D."/>
            <person name="Landers T."/>
            <person name="Leger J."/>
            <person name="Levine S."/>
            <person name="Lewis D."/>
            <person name="Lewis T."/>
            <person name="Lindblad-toh K."/>
            <person name="Liu X."/>
            <person name="Lokyitsang T."/>
            <person name="Lokyitsang Y."/>
            <person name="Lucien O."/>
            <person name="Lui A."/>
            <person name="Ma L.J."/>
            <person name="Mabbitt R."/>
            <person name="Macdonald J."/>
            <person name="Maclean C."/>
            <person name="Major J."/>
            <person name="Manning J."/>
            <person name="Marabella R."/>
            <person name="Maru K."/>
            <person name="Matthews C."/>
            <person name="Mauceli E."/>
            <person name="Mccarthy M."/>
            <person name="Mcdonough S."/>
            <person name="Mcghee T."/>
            <person name="Meldrim J."/>
            <person name="Meneus L."/>
            <person name="Mesirov J."/>
            <person name="Mihalev A."/>
            <person name="Mihova T."/>
            <person name="Mikkelsen T."/>
            <person name="Mlenga V."/>
            <person name="Moru K."/>
            <person name="Mozes J."/>
            <person name="Mulrain L."/>
            <person name="Munson G."/>
            <person name="Naylor J."/>
            <person name="Newes C."/>
            <person name="Nguyen C."/>
            <person name="Nguyen N."/>
            <person name="Nguyen T."/>
            <person name="Nicol R."/>
            <person name="Nielsen C."/>
            <person name="Nizzari M."/>
            <person name="Norbu C."/>
            <person name="Norbu N."/>
            <person name="O'donnell P."/>
            <person name="Okoawo O."/>
            <person name="O'leary S."/>
            <person name="Omotosho B."/>
            <person name="O'neill K."/>
            <person name="Osman S."/>
            <person name="Parker S."/>
            <person name="Perrin D."/>
            <person name="Phunkhang P."/>
            <person name="Piqani B."/>
            <person name="Purcell S."/>
            <person name="Rachupka T."/>
            <person name="Ramasamy U."/>
            <person name="Rameau R."/>
            <person name="Ray V."/>
            <person name="Raymond C."/>
            <person name="Retta R."/>
            <person name="Richardson S."/>
            <person name="Rise C."/>
            <person name="Rodriguez J."/>
            <person name="Rogers J."/>
            <person name="Rogov P."/>
            <person name="Rutman M."/>
            <person name="Schupbach R."/>
            <person name="Seaman C."/>
            <person name="Settipalli S."/>
            <person name="Sharpe T."/>
            <person name="Sheridan J."/>
            <person name="Sherpa N."/>
            <person name="Shi J."/>
            <person name="Smirnov S."/>
            <person name="Smith C."/>
            <person name="Sougnez C."/>
            <person name="Spencer B."/>
            <person name="Stalker J."/>
            <person name="Stange-thomann N."/>
            <person name="Stavropoulos S."/>
            <person name="Stetson K."/>
            <person name="Stone C."/>
            <person name="Stone S."/>
            <person name="Stubbs M."/>
            <person name="Talamas J."/>
            <person name="Tchuinga P."/>
            <person name="Tenzing P."/>
            <person name="Tesfaye S."/>
            <person name="Theodore J."/>
            <person name="Thoulutsang Y."/>
            <person name="Topham K."/>
            <person name="Towey S."/>
            <person name="Tsamla T."/>
            <person name="Tsomo N."/>
            <person name="Vallee D."/>
            <person name="Vassiliev H."/>
            <person name="Venkataraman V."/>
            <person name="Vinson J."/>
            <person name="Vo A."/>
            <person name="Wade C."/>
            <person name="Wang S."/>
            <person name="Wangchuk T."/>
            <person name="Wangdi T."/>
            <person name="Whittaker C."/>
            <person name="Wilkinson J."/>
            <person name="Wu Y."/>
            <person name="Wyman D."/>
            <person name="Yadav S."/>
            <person name="Yang S."/>
            <person name="Yang X."/>
            <person name="Yeager S."/>
            <person name="Yee E."/>
            <person name="Young G."/>
            <person name="Zainoun J."/>
            <person name="Zembeck L."/>
            <person name="Zimmer A."/>
            <person name="Zody M."/>
            <person name="Lander E."/>
        </authorList>
    </citation>
    <scope>NUCLEOTIDE SEQUENCE [LARGE SCALE GENOMIC DNA]</scope>
</reference>
<dbReference type="eggNOG" id="KOG0156">
    <property type="taxonomic scope" value="Eukaryota"/>
</dbReference>
<evidence type="ECO:0000256" key="3">
    <source>
        <dbReference type="ARBA" id="ARBA00004448"/>
    </source>
</evidence>
<comment type="catalytic activity">
    <reaction evidence="19">
        <text>(5Z,8Z,11Z,14Z)-eicosatetraenoate + reduced [NADPH--hemoprotein reductase] + O2 = 19-hydroxy-(5Z,8Z,11Z,14Z)-eicosatetraenoate + oxidized [NADPH--hemoprotein reductase] + H2O + H(+)</text>
        <dbReference type="Rhea" id="RHEA:39759"/>
        <dbReference type="Rhea" id="RHEA-COMP:11964"/>
        <dbReference type="Rhea" id="RHEA-COMP:11965"/>
        <dbReference type="ChEBI" id="CHEBI:15377"/>
        <dbReference type="ChEBI" id="CHEBI:15378"/>
        <dbReference type="ChEBI" id="CHEBI:15379"/>
        <dbReference type="ChEBI" id="CHEBI:32395"/>
        <dbReference type="ChEBI" id="CHEBI:57618"/>
        <dbReference type="ChEBI" id="CHEBI:58210"/>
        <dbReference type="ChEBI" id="CHEBI:76627"/>
    </reaction>
    <physiologicalReaction direction="left-to-right" evidence="19">
        <dbReference type="Rhea" id="RHEA:39760"/>
    </physiologicalReaction>
</comment>
<dbReference type="PANTHER" id="PTHR24300:SF397">
    <property type="entry name" value="CYTOCHROME P450 2U1"/>
    <property type="match status" value="1"/>
</dbReference>
<dbReference type="STRING" id="51511.ENSCSAVP00000006595"/>
<keyword evidence="31" id="KW-1185">Reference proteome</keyword>
<evidence type="ECO:0000313" key="30">
    <source>
        <dbReference type="Ensembl" id="ENSCSAVP00000006595.1"/>
    </source>
</evidence>
<sequence length="508" mass="58750">MFNEINVSTAFVFLSVFLALYYWYRRPKNYPPGPRGIPLLGFLPFLGNYPERTMYKWSKKYGPVMSVRMGRQDWVILGDHETIRQGLVNQGNSFSGRPLIATIDQITEGHGILLIDYGDWWKRQRRFGFSTLRGFGVGKRSMEDRITEEVAYLNNAIRLHDGKAFDIQSILSNAVSNNISSIVLGRRFEYDDERFKEIMARLAMGYHTVMFNKFCSTIQHFNAICRFNDPDTSFFLQILIFLPACVHLPYFSRVNKKLMEDLLREIVAEHKSSYDQNNHRDFIDAFLGEQKAQNGTDAFTDKQLLHYVRDLFFAGSETTATTLRWALLSLIHHPKKQEKLRKEIFKFLGKEKIPAVDNKSYMPYTCAFMQEVYRYRTIAPLGVAHMTNEDVNLNGYSIPNGTTIFVNLWAVHNNPDVWDEPNKFKPERHLDDKGNFVQSNHVIPFSVGPRHCLGEKLARMEVFIYLVSLVQKFEFLPDPDATDLPDIENGSYGPLCAPKPFKMVARVV</sequence>
<proteinExistence type="inferred from homology"/>
<keyword evidence="7 29" id="KW-0812">Transmembrane</keyword>
<dbReference type="PANTHER" id="PTHR24300">
    <property type="entry name" value="CYTOCHROME P450 508A4-RELATED"/>
    <property type="match status" value="1"/>
</dbReference>
<evidence type="ECO:0000256" key="22">
    <source>
        <dbReference type="ARBA" id="ARBA00052378"/>
    </source>
</evidence>
<evidence type="ECO:0000256" key="1">
    <source>
        <dbReference type="ARBA" id="ARBA00001971"/>
    </source>
</evidence>
<evidence type="ECO:0000256" key="17">
    <source>
        <dbReference type="ARBA" id="ARBA00023128"/>
    </source>
</evidence>
<dbReference type="AlphaFoldDB" id="H2YMP3"/>
<dbReference type="Proteomes" id="UP000007875">
    <property type="component" value="Unassembled WGS sequence"/>
</dbReference>
<evidence type="ECO:0000256" key="11">
    <source>
        <dbReference type="ARBA" id="ARBA00022848"/>
    </source>
</evidence>
<keyword evidence="6 27" id="KW-0349">Heme</keyword>
<reference evidence="30" key="3">
    <citation type="submission" date="2025-09" db="UniProtKB">
        <authorList>
            <consortium name="Ensembl"/>
        </authorList>
    </citation>
    <scope>IDENTIFICATION</scope>
</reference>
<evidence type="ECO:0000256" key="6">
    <source>
        <dbReference type="ARBA" id="ARBA00022617"/>
    </source>
</evidence>
<dbReference type="GO" id="GO:0005743">
    <property type="term" value="C:mitochondrial inner membrane"/>
    <property type="evidence" value="ECO:0007669"/>
    <property type="project" value="UniProtKB-SubCell"/>
</dbReference>
<feature type="transmembrane region" description="Helical" evidence="29">
    <location>
        <begin position="7"/>
        <end position="24"/>
    </location>
</feature>
<evidence type="ECO:0000256" key="4">
    <source>
        <dbReference type="ARBA" id="ARBA00004477"/>
    </source>
</evidence>
<evidence type="ECO:0000256" key="28">
    <source>
        <dbReference type="RuleBase" id="RU000461"/>
    </source>
</evidence>
<comment type="function">
    <text evidence="23">A cytochrome P450 monooxygenase involved in the metabolism of arachidonic acid and its conjugates. Mechanistically, uses molecular oxygen inserting one oxygen atom into a substrate, and reducing the second into a water molecule, with two electrons provided by NADPH via cytochrome P450 reductase (CPR; NADPH-ferrihemoprotein reductase). Acts as an omega and omega-1 hydroxylase for arachidonic acid and possibly for other long chain fatty acids. May modulate the arachidonic acid signaling pathway and play a role in other fatty acid signaling processes. May down-regulate the biological activities of N-arachidonoyl-serotonin, an endocannabinoid that has anti-nociceptive effects through inhibition of fatty acid amide hydrolase FAAH, TRPV1 receptor and T-type calcium channels. Catalyzes C-2 oxidation of the indole ring of N-arachidonoyl-serotonin forming a less active product 2-oxo-N-arachidonoyl-serotonin.</text>
</comment>
<dbReference type="OMA" id="CKAIPRP"/>
<comment type="similarity">
    <text evidence="5 28">Belongs to the cytochrome P450 family.</text>
</comment>
<dbReference type="PRINTS" id="PR00385">
    <property type="entry name" value="P450"/>
</dbReference>
<accession>H2YMP3</accession>
<dbReference type="Ensembl" id="ENSCSAVT00000006679.1">
    <property type="protein sequence ID" value="ENSCSAVP00000006595.1"/>
    <property type="gene ID" value="ENSCSAVG00000003953.1"/>
</dbReference>
<evidence type="ECO:0000256" key="7">
    <source>
        <dbReference type="ARBA" id="ARBA00022692"/>
    </source>
</evidence>
<keyword evidence="16" id="KW-0443">Lipid metabolism</keyword>
<dbReference type="GO" id="GO:0020037">
    <property type="term" value="F:heme binding"/>
    <property type="evidence" value="ECO:0007669"/>
    <property type="project" value="InterPro"/>
</dbReference>
<reference evidence="30" key="2">
    <citation type="submission" date="2025-08" db="UniProtKB">
        <authorList>
            <consortium name="Ensembl"/>
        </authorList>
    </citation>
    <scope>IDENTIFICATION</scope>
</reference>